<name>A0ABZ0QJG2_9VIBR</name>
<keyword evidence="7" id="KW-1185">Reference proteome</keyword>
<protein>
    <submittedName>
        <fullName evidence="6">LysR family transcriptional regulator</fullName>
    </submittedName>
</protein>
<sequence length="303" mass="33965">MKALLGQLSDMDIRLLRVFISVVDSGGISAAEMELNIGRSTISRHLQTLEGRLGMVLCHRGRGGFSLTSEGKQIYDSAVRLVRSIEGFRNEVNDLHQSLKGHLVIAMFDMTTTNPDCKVNEAIRHYVERAPDISIEIHVVPVNEIEKGVIDGRYDIGIAPPTRRSESLEYMPLFGEKMALYCGKGHALFGRTDTISVQEILEQRYTGLTFSSPNMEHSNTLGLIKSAGASNQEGIMTLIRSGQYIGFLPEHFVEHMIGEEQIQKIQNPKFSYHCEFTSIHRKSPKPTRVVQQFIDALSHTMHP</sequence>
<dbReference type="PANTHER" id="PTHR30126:SF98">
    <property type="entry name" value="HTH-TYPE TRANSCRIPTIONAL ACTIVATOR BAUR"/>
    <property type="match status" value="1"/>
</dbReference>
<dbReference type="InterPro" id="IPR005119">
    <property type="entry name" value="LysR_subst-bd"/>
</dbReference>
<dbReference type="PROSITE" id="PS50931">
    <property type="entry name" value="HTH_LYSR"/>
    <property type="match status" value="1"/>
</dbReference>
<dbReference type="InterPro" id="IPR000847">
    <property type="entry name" value="LysR_HTH_N"/>
</dbReference>
<dbReference type="Pfam" id="PF00126">
    <property type="entry name" value="HTH_1"/>
    <property type="match status" value="1"/>
</dbReference>
<feature type="domain" description="HTH lysR-type" evidence="5">
    <location>
        <begin position="11"/>
        <end position="68"/>
    </location>
</feature>
<dbReference type="Pfam" id="PF03466">
    <property type="entry name" value="LysR_substrate"/>
    <property type="match status" value="1"/>
</dbReference>
<evidence type="ECO:0000313" key="6">
    <source>
        <dbReference type="EMBL" id="WPC76564.1"/>
    </source>
</evidence>
<dbReference type="Gene3D" id="3.40.190.290">
    <property type="match status" value="1"/>
</dbReference>
<dbReference type="InterPro" id="IPR036390">
    <property type="entry name" value="WH_DNA-bd_sf"/>
</dbReference>
<dbReference type="InterPro" id="IPR036388">
    <property type="entry name" value="WH-like_DNA-bd_sf"/>
</dbReference>
<evidence type="ECO:0000256" key="2">
    <source>
        <dbReference type="ARBA" id="ARBA00023015"/>
    </source>
</evidence>
<dbReference type="SUPFAM" id="SSF53850">
    <property type="entry name" value="Periplasmic binding protein-like II"/>
    <property type="match status" value="1"/>
</dbReference>
<accession>A0ABZ0QJG2</accession>
<gene>
    <name evidence="6" type="ORF">R8Z52_18720</name>
</gene>
<dbReference type="CDD" id="cd05466">
    <property type="entry name" value="PBP2_LTTR_substrate"/>
    <property type="match status" value="1"/>
</dbReference>
<keyword evidence="2" id="KW-0805">Transcription regulation</keyword>
<dbReference type="Gene3D" id="1.10.10.10">
    <property type="entry name" value="Winged helix-like DNA-binding domain superfamily/Winged helix DNA-binding domain"/>
    <property type="match status" value="1"/>
</dbReference>
<dbReference type="RefSeq" id="WP_261896971.1">
    <property type="nucleotide sequence ID" value="NZ_AP024896.1"/>
</dbReference>
<evidence type="ECO:0000313" key="7">
    <source>
        <dbReference type="Proteomes" id="UP001304071"/>
    </source>
</evidence>
<dbReference type="SUPFAM" id="SSF46785">
    <property type="entry name" value="Winged helix' DNA-binding domain"/>
    <property type="match status" value="1"/>
</dbReference>
<evidence type="ECO:0000256" key="4">
    <source>
        <dbReference type="ARBA" id="ARBA00023163"/>
    </source>
</evidence>
<keyword evidence="3" id="KW-0238">DNA-binding</keyword>
<dbReference type="EMBL" id="CP138204">
    <property type="protein sequence ID" value="WPC76564.1"/>
    <property type="molecule type" value="Genomic_DNA"/>
</dbReference>
<reference evidence="6 7" key="1">
    <citation type="submission" date="2023-11" db="EMBL/GenBank/DDBJ databases">
        <title>Plant-associative lifestyle of Vibrio porteresiae and its evolutionary dynamics.</title>
        <authorList>
            <person name="Rameshkumar N."/>
            <person name="Kirti K."/>
        </authorList>
    </citation>
    <scope>NUCLEOTIDE SEQUENCE [LARGE SCALE GENOMIC DNA]</scope>
    <source>
        <strain evidence="6 7">MSSRF30</strain>
    </source>
</reference>
<organism evidence="6 7">
    <name type="scientific">Vibrio porteresiae DSM 19223</name>
    <dbReference type="NCBI Taxonomy" id="1123496"/>
    <lineage>
        <taxon>Bacteria</taxon>
        <taxon>Pseudomonadati</taxon>
        <taxon>Pseudomonadota</taxon>
        <taxon>Gammaproteobacteria</taxon>
        <taxon>Vibrionales</taxon>
        <taxon>Vibrionaceae</taxon>
        <taxon>Vibrio</taxon>
    </lineage>
</organism>
<evidence type="ECO:0000259" key="5">
    <source>
        <dbReference type="PROSITE" id="PS50931"/>
    </source>
</evidence>
<evidence type="ECO:0000256" key="1">
    <source>
        <dbReference type="ARBA" id="ARBA00009437"/>
    </source>
</evidence>
<keyword evidence="4" id="KW-0804">Transcription</keyword>
<proteinExistence type="inferred from homology"/>
<comment type="similarity">
    <text evidence="1">Belongs to the LysR transcriptional regulatory family.</text>
</comment>
<dbReference type="PANTHER" id="PTHR30126">
    <property type="entry name" value="HTH-TYPE TRANSCRIPTIONAL REGULATOR"/>
    <property type="match status" value="1"/>
</dbReference>
<evidence type="ECO:0000256" key="3">
    <source>
        <dbReference type="ARBA" id="ARBA00023125"/>
    </source>
</evidence>
<dbReference type="Proteomes" id="UP001304071">
    <property type="component" value="Chromosome 2"/>
</dbReference>